<dbReference type="SMART" id="SM00267">
    <property type="entry name" value="GGDEF"/>
    <property type="match status" value="1"/>
</dbReference>
<dbReference type="EC" id="2.7.7.65" evidence="3"/>
<dbReference type="EMBL" id="JAAJSZ010000050">
    <property type="protein sequence ID" value="NGE62145.1"/>
    <property type="molecule type" value="Genomic_DNA"/>
</dbReference>
<comment type="caution">
    <text evidence="7">The sequence shown here is derived from an EMBL/GenBank/DDBJ whole genome shotgun (WGS) entry which is preliminary data.</text>
</comment>
<dbReference type="InterPro" id="IPR000160">
    <property type="entry name" value="GGDEF_dom"/>
</dbReference>
<dbReference type="FunFam" id="3.30.70.270:FF:000001">
    <property type="entry name" value="Diguanylate cyclase domain protein"/>
    <property type="match status" value="1"/>
</dbReference>
<evidence type="ECO:0000256" key="5">
    <source>
        <dbReference type="ARBA" id="ARBA00034247"/>
    </source>
</evidence>
<dbReference type="GO" id="GO:1902201">
    <property type="term" value="P:negative regulation of bacterial-type flagellum-dependent cell motility"/>
    <property type="evidence" value="ECO:0007669"/>
    <property type="project" value="TreeGrafter"/>
</dbReference>
<evidence type="ECO:0000313" key="7">
    <source>
        <dbReference type="EMBL" id="NGE62145.1"/>
    </source>
</evidence>
<dbReference type="PROSITE" id="PS50887">
    <property type="entry name" value="GGDEF"/>
    <property type="match status" value="1"/>
</dbReference>
<dbReference type="RefSeq" id="WP_163270303.1">
    <property type="nucleotide sequence ID" value="NZ_JAAJSZ010000050.1"/>
</dbReference>
<dbReference type="Pfam" id="PF00990">
    <property type="entry name" value="GGDEF"/>
    <property type="match status" value="1"/>
</dbReference>
<organism evidence="7">
    <name type="scientific">Enterobacter hormaechei</name>
    <dbReference type="NCBI Taxonomy" id="158836"/>
    <lineage>
        <taxon>Bacteria</taxon>
        <taxon>Pseudomonadati</taxon>
        <taxon>Pseudomonadota</taxon>
        <taxon>Gammaproteobacteria</taxon>
        <taxon>Enterobacterales</taxon>
        <taxon>Enterobacteriaceae</taxon>
        <taxon>Enterobacter</taxon>
        <taxon>Enterobacter cloacae complex</taxon>
    </lineage>
</organism>
<keyword evidence="4" id="KW-0547">Nucleotide-binding</keyword>
<comment type="catalytic activity">
    <reaction evidence="5">
        <text>2 GTP = 3',3'-c-di-GMP + 2 diphosphate</text>
        <dbReference type="Rhea" id="RHEA:24898"/>
        <dbReference type="ChEBI" id="CHEBI:33019"/>
        <dbReference type="ChEBI" id="CHEBI:37565"/>
        <dbReference type="ChEBI" id="CHEBI:58805"/>
        <dbReference type="EC" id="2.7.7.65"/>
    </reaction>
</comment>
<comment type="pathway">
    <text evidence="2">Purine metabolism; 3',5'-cyclic di-GMP biosynthesis.</text>
</comment>
<dbReference type="CDD" id="cd01949">
    <property type="entry name" value="GGDEF"/>
    <property type="match status" value="1"/>
</dbReference>
<feature type="non-terminal residue" evidence="7">
    <location>
        <position position="1"/>
    </location>
</feature>
<sequence>YRTARTLQRPLTLAMCDIDHFKRINDEFGHPTGDRVLAEVADMLRQAVRSRDAVIRWGGEEFMIVLNECSQTDAVDLAKRILDRVNAYEDEEIPTLTLSLGLATLAPNEAIDELIARADSALYEAKRTGRNRLSIAT</sequence>
<dbReference type="GO" id="GO:0005525">
    <property type="term" value="F:GTP binding"/>
    <property type="evidence" value="ECO:0007669"/>
    <property type="project" value="UniProtKB-KW"/>
</dbReference>
<dbReference type="PANTHER" id="PTHR45138">
    <property type="entry name" value="REGULATORY COMPONENTS OF SENSORY TRANSDUCTION SYSTEM"/>
    <property type="match status" value="1"/>
</dbReference>
<dbReference type="PANTHER" id="PTHR45138:SF9">
    <property type="entry name" value="DIGUANYLATE CYCLASE DGCM-RELATED"/>
    <property type="match status" value="1"/>
</dbReference>
<gene>
    <name evidence="7" type="ORF">G5638_23965</name>
</gene>
<dbReference type="SUPFAM" id="SSF55073">
    <property type="entry name" value="Nucleotide cyclase"/>
    <property type="match status" value="1"/>
</dbReference>
<evidence type="ECO:0000256" key="3">
    <source>
        <dbReference type="ARBA" id="ARBA00012528"/>
    </source>
</evidence>
<dbReference type="GO" id="GO:0005886">
    <property type="term" value="C:plasma membrane"/>
    <property type="evidence" value="ECO:0007669"/>
    <property type="project" value="TreeGrafter"/>
</dbReference>
<feature type="domain" description="GGDEF" evidence="6">
    <location>
        <begin position="9"/>
        <end position="137"/>
    </location>
</feature>
<dbReference type="InterPro" id="IPR029787">
    <property type="entry name" value="Nucleotide_cyclase"/>
</dbReference>
<evidence type="ECO:0000256" key="4">
    <source>
        <dbReference type="ARBA" id="ARBA00023134"/>
    </source>
</evidence>
<dbReference type="GO" id="GO:0043709">
    <property type="term" value="P:cell adhesion involved in single-species biofilm formation"/>
    <property type="evidence" value="ECO:0007669"/>
    <property type="project" value="TreeGrafter"/>
</dbReference>
<dbReference type="Gene3D" id="3.30.70.270">
    <property type="match status" value="1"/>
</dbReference>
<dbReference type="InterPro" id="IPR050469">
    <property type="entry name" value="Diguanylate_Cyclase"/>
</dbReference>
<evidence type="ECO:0000256" key="2">
    <source>
        <dbReference type="ARBA" id="ARBA00004665"/>
    </source>
</evidence>
<proteinExistence type="predicted"/>
<protein>
    <recommendedName>
        <fullName evidence="3">diguanylate cyclase</fullName>
        <ecNumber evidence="3">2.7.7.65</ecNumber>
    </recommendedName>
</protein>
<evidence type="ECO:0000259" key="6">
    <source>
        <dbReference type="PROSITE" id="PS50887"/>
    </source>
</evidence>
<accession>A0A6G4LNX7</accession>
<evidence type="ECO:0000256" key="1">
    <source>
        <dbReference type="ARBA" id="ARBA00001946"/>
    </source>
</evidence>
<keyword evidence="4" id="KW-0342">GTP-binding</keyword>
<dbReference type="GO" id="GO:0052621">
    <property type="term" value="F:diguanylate cyclase activity"/>
    <property type="evidence" value="ECO:0007669"/>
    <property type="project" value="UniProtKB-EC"/>
</dbReference>
<dbReference type="InterPro" id="IPR043128">
    <property type="entry name" value="Rev_trsase/Diguanyl_cyclase"/>
</dbReference>
<dbReference type="NCBIfam" id="TIGR00254">
    <property type="entry name" value="GGDEF"/>
    <property type="match status" value="1"/>
</dbReference>
<comment type="cofactor">
    <cofactor evidence="1">
        <name>Mg(2+)</name>
        <dbReference type="ChEBI" id="CHEBI:18420"/>
    </cofactor>
</comment>
<dbReference type="AlphaFoldDB" id="A0A6G4LNX7"/>
<reference evidence="7" key="1">
    <citation type="submission" date="2020-02" db="EMBL/GenBank/DDBJ databases">
        <title>WGS of Carbapenem-Resistant Entrobacteriaceae.</title>
        <authorList>
            <person name="Tokajian S."/>
            <person name="El Chaar M."/>
            <person name="El Khoury M."/>
        </authorList>
    </citation>
    <scope>NUCLEOTIDE SEQUENCE</scope>
    <source>
        <strain evidence="7">EHM_24</strain>
    </source>
</reference>
<name>A0A6G4LNX7_9ENTR</name>